<feature type="transmembrane region" description="Helical" evidence="5">
    <location>
        <begin position="320"/>
        <end position="338"/>
    </location>
</feature>
<keyword evidence="2 5" id="KW-0812">Transmembrane</keyword>
<name>A0A5C6DSG5_9BACT</name>
<sequence>MLRVEEPSRSVKAQVSKAESGSDSLACFCLVQFARAIVLGSLAYAAWRNGAMQSDTLLHLSVALGLALFISLIAQPKNSDVTPIPRVLFYVSLAWILYAAIQMMPIPWGGSLFFHGPIDAHETFVAPAAAELSSAISRLSDAVLPEIVPRATVALDESRRALVPFLIGLAYAFLTWRLFQTSQSRRVLLWALVANCTLLSMWGILQRAGGSVDILPGMEHQVSSLPFSSFVYKNAGAAAILPGAAAAVLLLALKRVTTRSHYRYTRSESWLTPYRVTLILCFTVIVTGIGVSLSRGAWAAALVSCVIIAMAHRPSVSKKMISIAVAVPVCFLTISWIAQDVNDSVQQRVSDLSLDVISTDSRWEHWKDGLQTAKAHFPSGSGLGTYGYATLPFQDQTHPTWYREAHNQFLEIVTESGIIGLSLLAILMFWFVKTCFGALRSERSGNTVAWALFGIAIFCFATVQSLADFVLTIPSNLFLYAILVSVVAGELMSHRAASSHSLVKRPHEHSTSTTGFAQFKSHLIRWRGRYSWTIASAACLMWAVLIGTDQVLTRSVTDETKITELEDSARPESTEDVLQRLDQAIAANPYSALLYERRAAWRILQYRCNLVDEATQRDQPIDWNATEPLNILNFIAAVPEAYRAALLNEFVSVKRLREPLVATMKDLRQSLELNPLRPTIHFRATTIASITGMQMNSWLDRSARLSNNDVDKLFRNGFVAYIERDDVRMVDQWTRSLSIDHRHLETIFKLAQTRLTPIQIAQELALPTRPDLLIRLAQPTMSLDGTDGPSADPDSLIDPDLAHQLIDQLNHASEVPDDLRYSVLAQFSEALSDKPSAANYWKKAVAAKPRLAKYRIRYTETLLSLGRYQEAVDQAILGRKLHPQENRFDRLTDAARMGITKQQ</sequence>
<proteinExistence type="predicted"/>
<evidence type="ECO:0000256" key="3">
    <source>
        <dbReference type="ARBA" id="ARBA00022989"/>
    </source>
</evidence>
<comment type="subcellular location">
    <subcellularLocation>
        <location evidence="1">Membrane</location>
        <topology evidence="1">Multi-pass membrane protein</topology>
    </subcellularLocation>
</comment>
<feature type="transmembrane region" description="Helical" evidence="5">
    <location>
        <begin position="448"/>
        <end position="471"/>
    </location>
</feature>
<dbReference type="GO" id="GO:0016874">
    <property type="term" value="F:ligase activity"/>
    <property type="evidence" value="ECO:0007669"/>
    <property type="project" value="UniProtKB-KW"/>
</dbReference>
<evidence type="ECO:0000256" key="4">
    <source>
        <dbReference type="ARBA" id="ARBA00023136"/>
    </source>
</evidence>
<dbReference type="Gene3D" id="1.25.40.10">
    <property type="entry name" value="Tetratricopeptide repeat domain"/>
    <property type="match status" value="1"/>
</dbReference>
<feature type="transmembrane region" description="Helical" evidence="5">
    <location>
        <begin position="297"/>
        <end position="313"/>
    </location>
</feature>
<dbReference type="InterPro" id="IPR007016">
    <property type="entry name" value="O-antigen_ligase-rel_domated"/>
</dbReference>
<feature type="transmembrane region" description="Helical" evidence="5">
    <location>
        <begin position="477"/>
        <end position="497"/>
    </location>
</feature>
<feature type="transmembrane region" description="Helical" evidence="5">
    <location>
        <begin position="25"/>
        <end position="45"/>
    </location>
</feature>
<comment type="caution">
    <text evidence="7">The sequence shown here is derived from an EMBL/GenBank/DDBJ whole genome shotgun (WGS) entry which is preliminary data.</text>
</comment>
<accession>A0A5C6DSG5</accession>
<reference evidence="7 8" key="1">
    <citation type="submission" date="2019-02" db="EMBL/GenBank/DDBJ databases">
        <title>Deep-cultivation of Planctomycetes and their phenomic and genomic characterization uncovers novel biology.</title>
        <authorList>
            <person name="Wiegand S."/>
            <person name="Jogler M."/>
            <person name="Boedeker C."/>
            <person name="Pinto D."/>
            <person name="Vollmers J."/>
            <person name="Rivas-Marin E."/>
            <person name="Kohn T."/>
            <person name="Peeters S.H."/>
            <person name="Heuer A."/>
            <person name="Rast P."/>
            <person name="Oberbeckmann S."/>
            <person name="Bunk B."/>
            <person name="Jeske O."/>
            <person name="Meyerdierks A."/>
            <person name="Storesund J.E."/>
            <person name="Kallscheuer N."/>
            <person name="Luecker S."/>
            <person name="Lage O.M."/>
            <person name="Pohl T."/>
            <person name="Merkel B.J."/>
            <person name="Hornburger P."/>
            <person name="Mueller R.-W."/>
            <person name="Bruemmer F."/>
            <person name="Labrenz M."/>
            <person name="Spormann A.M."/>
            <person name="Op Den Camp H."/>
            <person name="Overmann J."/>
            <person name="Amann R."/>
            <person name="Jetten M.S.M."/>
            <person name="Mascher T."/>
            <person name="Medema M.H."/>
            <person name="Devos D.P."/>
            <person name="Kaster A.-K."/>
            <person name="Ovreas L."/>
            <person name="Rohde M."/>
            <person name="Galperin M.Y."/>
            <person name="Jogler C."/>
        </authorList>
    </citation>
    <scope>NUCLEOTIDE SEQUENCE [LARGE SCALE GENOMIC DNA]</scope>
    <source>
        <strain evidence="7 8">Poly41</strain>
    </source>
</reference>
<evidence type="ECO:0000256" key="2">
    <source>
        <dbReference type="ARBA" id="ARBA00022692"/>
    </source>
</evidence>
<dbReference type="OrthoDB" id="222868at2"/>
<dbReference type="Pfam" id="PF04932">
    <property type="entry name" value="Wzy_C"/>
    <property type="match status" value="1"/>
</dbReference>
<feature type="transmembrane region" description="Helical" evidence="5">
    <location>
        <begin position="187"/>
        <end position="205"/>
    </location>
</feature>
<keyword evidence="4 5" id="KW-0472">Membrane</keyword>
<feature type="transmembrane region" description="Helical" evidence="5">
    <location>
        <begin position="161"/>
        <end position="180"/>
    </location>
</feature>
<feature type="transmembrane region" description="Helical" evidence="5">
    <location>
        <begin position="87"/>
        <end position="108"/>
    </location>
</feature>
<dbReference type="InterPro" id="IPR011990">
    <property type="entry name" value="TPR-like_helical_dom_sf"/>
</dbReference>
<evidence type="ECO:0000259" key="6">
    <source>
        <dbReference type="Pfam" id="PF04932"/>
    </source>
</evidence>
<dbReference type="GO" id="GO:0016020">
    <property type="term" value="C:membrane"/>
    <property type="evidence" value="ECO:0007669"/>
    <property type="project" value="UniProtKB-SubCell"/>
</dbReference>
<feature type="transmembrane region" description="Helical" evidence="5">
    <location>
        <begin position="235"/>
        <end position="253"/>
    </location>
</feature>
<dbReference type="InterPro" id="IPR051533">
    <property type="entry name" value="WaaL-like"/>
</dbReference>
<dbReference type="PANTHER" id="PTHR37422">
    <property type="entry name" value="TEICHURONIC ACID BIOSYNTHESIS PROTEIN TUAE"/>
    <property type="match status" value="1"/>
</dbReference>
<keyword evidence="8" id="KW-1185">Reference proteome</keyword>
<dbReference type="EMBL" id="SJPV01000003">
    <property type="protein sequence ID" value="TWU39205.1"/>
    <property type="molecule type" value="Genomic_DNA"/>
</dbReference>
<keyword evidence="3 5" id="KW-1133">Transmembrane helix</keyword>
<dbReference type="RefSeq" id="WP_146525892.1">
    <property type="nucleotide sequence ID" value="NZ_SJPV01000003.1"/>
</dbReference>
<feature type="transmembrane region" description="Helical" evidence="5">
    <location>
        <begin position="57"/>
        <end position="75"/>
    </location>
</feature>
<feature type="transmembrane region" description="Helical" evidence="5">
    <location>
        <begin position="417"/>
        <end position="436"/>
    </location>
</feature>
<dbReference type="AlphaFoldDB" id="A0A5C6DSG5"/>
<evidence type="ECO:0000313" key="7">
    <source>
        <dbReference type="EMBL" id="TWU39205.1"/>
    </source>
</evidence>
<dbReference type="PANTHER" id="PTHR37422:SF23">
    <property type="entry name" value="TEICHURONIC ACID BIOSYNTHESIS PROTEIN TUAE"/>
    <property type="match status" value="1"/>
</dbReference>
<keyword evidence="7" id="KW-0436">Ligase</keyword>
<protein>
    <submittedName>
        <fullName evidence="7">O-Antigen ligase</fullName>
    </submittedName>
</protein>
<dbReference type="SUPFAM" id="SSF48452">
    <property type="entry name" value="TPR-like"/>
    <property type="match status" value="1"/>
</dbReference>
<evidence type="ECO:0000256" key="1">
    <source>
        <dbReference type="ARBA" id="ARBA00004141"/>
    </source>
</evidence>
<feature type="domain" description="O-antigen ligase-related" evidence="6">
    <location>
        <begin position="284"/>
        <end position="424"/>
    </location>
</feature>
<evidence type="ECO:0000256" key="5">
    <source>
        <dbReference type="SAM" id="Phobius"/>
    </source>
</evidence>
<organism evidence="7 8">
    <name type="scientific">Novipirellula artificiosorum</name>
    <dbReference type="NCBI Taxonomy" id="2528016"/>
    <lineage>
        <taxon>Bacteria</taxon>
        <taxon>Pseudomonadati</taxon>
        <taxon>Planctomycetota</taxon>
        <taxon>Planctomycetia</taxon>
        <taxon>Pirellulales</taxon>
        <taxon>Pirellulaceae</taxon>
        <taxon>Novipirellula</taxon>
    </lineage>
</organism>
<feature type="transmembrane region" description="Helical" evidence="5">
    <location>
        <begin position="530"/>
        <end position="548"/>
    </location>
</feature>
<feature type="transmembrane region" description="Helical" evidence="5">
    <location>
        <begin position="274"/>
        <end position="291"/>
    </location>
</feature>
<gene>
    <name evidence="7" type="ORF">Poly41_20270</name>
</gene>
<evidence type="ECO:0000313" key="8">
    <source>
        <dbReference type="Proteomes" id="UP000319143"/>
    </source>
</evidence>
<dbReference type="Proteomes" id="UP000319143">
    <property type="component" value="Unassembled WGS sequence"/>
</dbReference>